<feature type="domain" description="O-antigen ligase-related" evidence="7">
    <location>
        <begin position="210"/>
        <end position="355"/>
    </location>
</feature>
<dbReference type="GO" id="GO:0016874">
    <property type="term" value="F:ligase activity"/>
    <property type="evidence" value="ECO:0007669"/>
    <property type="project" value="UniProtKB-KW"/>
</dbReference>
<dbReference type="Pfam" id="PF04932">
    <property type="entry name" value="Wzy_C"/>
    <property type="match status" value="1"/>
</dbReference>
<gene>
    <name evidence="8" type="ORF">HF576_08600</name>
</gene>
<keyword evidence="9" id="KW-1185">Reference proteome</keyword>
<feature type="transmembrane region" description="Helical" evidence="6">
    <location>
        <begin position="202"/>
        <end position="220"/>
    </location>
</feature>
<dbReference type="EMBL" id="JABACI010000002">
    <property type="protein sequence ID" value="NLP83905.1"/>
    <property type="molecule type" value="Genomic_DNA"/>
</dbReference>
<evidence type="ECO:0000256" key="4">
    <source>
        <dbReference type="ARBA" id="ARBA00023136"/>
    </source>
</evidence>
<comment type="subcellular location">
    <subcellularLocation>
        <location evidence="1">Membrane</location>
        <topology evidence="1">Multi-pass membrane protein</topology>
    </subcellularLocation>
</comment>
<dbReference type="RefSeq" id="WP_168912388.1">
    <property type="nucleotide sequence ID" value="NZ_JABACI010000002.1"/>
</dbReference>
<feature type="transmembrane region" description="Helical" evidence="6">
    <location>
        <begin position="46"/>
        <end position="66"/>
    </location>
</feature>
<dbReference type="PANTHER" id="PTHR37422:SF13">
    <property type="entry name" value="LIPOPOLYSACCHARIDE BIOSYNTHESIS PROTEIN PA4999-RELATED"/>
    <property type="match status" value="1"/>
</dbReference>
<feature type="transmembrane region" description="Helical" evidence="6">
    <location>
        <begin position="102"/>
        <end position="121"/>
    </location>
</feature>
<protein>
    <submittedName>
        <fullName evidence="8">O-antigen ligase family protein</fullName>
    </submittedName>
</protein>
<evidence type="ECO:0000256" key="5">
    <source>
        <dbReference type="SAM" id="MobiDB-lite"/>
    </source>
</evidence>
<feature type="region of interest" description="Disordered" evidence="5">
    <location>
        <begin position="422"/>
        <end position="461"/>
    </location>
</feature>
<sequence length="461" mass="49074">MTSPAQTPPHGWLVTLLASASFARAYTLAVFGAVFASYVIEQVAGRITYITIVAGLAVLGIAVLVARWQEISLLRLVPTTVVIFVGWALASVFWSEDTSTSWWSWVSTAALAFIAVVIGHIRDTLQTVRALGDVLRVLLAISLGVEVLSGILLDLPITFLGVQGNLAQLGPIQGVFGTRNMLGFVAVLALITFLIEYRTQSIRPGLSVASVVLAGGLAAFSDSPTVLVLAVGVGLAVAALAWVRHTRPERRAGLQLALGGVVVVGVFVGYAARHPIIALLGAGSDFSMRVDLWNLMVDQVRFRPLNGWGWYGPWAEREFPFIYLNFELDASHATGLNAYFDVLMQLGWVGLVLFVGLAGLALVRSWLAASERRSVVYAWTPLMLVALLVDSMFESFTLTGLGWMMLVLCAVRAGQSRSWRERIGGGTDAGGTGLPHVPGFGRPGAAADRPPGAQGPDGPAG</sequence>
<organism evidence="8 9">
    <name type="scientific">Microbacterium salsuginis</name>
    <dbReference type="NCBI Taxonomy" id="2722803"/>
    <lineage>
        <taxon>Bacteria</taxon>
        <taxon>Bacillati</taxon>
        <taxon>Actinomycetota</taxon>
        <taxon>Actinomycetes</taxon>
        <taxon>Micrococcales</taxon>
        <taxon>Microbacteriaceae</taxon>
        <taxon>Microbacterium</taxon>
    </lineage>
</organism>
<feature type="transmembrane region" description="Helical" evidence="6">
    <location>
        <begin position="133"/>
        <end position="152"/>
    </location>
</feature>
<feature type="transmembrane region" description="Helical" evidence="6">
    <location>
        <begin position="346"/>
        <end position="367"/>
    </location>
</feature>
<feature type="transmembrane region" description="Helical" evidence="6">
    <location>
        <begin position="374"/>
        <end position="389"/>
    </location>
</feature>
<feature type="transmembrane region" description="Helical" evidence="6">
    <location>
        <begin position="172"/>
        <end position="195"/>
    </location>
</feature>
<feature type="transmembrane region" description="Helical" evidence="6">
    <location>
        <begin position="12"/>
        <end position="40"/>
    </location>
</feature>
<evidence type="ECO:0000259" key="7">
    <source>
        <dbReference type="Pfam" id="PF04932"/>
    </source>
</evidence>
<dbReference type="InterPro" id="IPR051533">
    <property type="entry name" value="WaaL-like"/>
</dbReference>
<keyword evidence="3 6" id="KW-1133">Transmembrane helix</keyword>
<evidence type="ECO:0000256" key="3">
    <source>
        <dbReference type="ARBA" id="ARBA00022989"/>
    </source>
</evidence>
<keyword evidence="4 6" id="KW-0472">Membrane</keyword>
<feature type="compositionally biased region" description="Low complexity" evidence="5">
    <location>
        <begin position="438"/>
        <end position="461"/>
    </location>
</feature>
<feature type="transmembrane region" description="Helical" evidence="6">
    <location>
        <begin position="73"/>
        <end position="90"/>
    </location>
</feature>
<evidence type="ECO:0000313" key="9">
    <source>
        <dbReference type="Proteomes" id="UP001429745"/>
    </source>
</evidence>
<dbReference type="Proteomes" id="UP001429745">
    <property type="component" value="Unassembled WGS sequence"/>
</dbReference>
<feature type="compositionally biased region" description="Gly residues" evidence="5">
    <location>
        <begin position="424"/>
        <end position="433"/>
    </location>
</feature>
<dbReference type="PANTHER" id="PTHR37422">
    <property type="entry name" value="TEICHURONIC ACID BIOSYNTHESIS PROTEIN TUAE"/>
    <property type="match status" value="1"/>
</dbReference>
<evidence type="ECO:0000256" key="2">
    <source>
        <dbReference type="ARBA" id="ARBA00022692"/>
    </source>
</evidence>
<accession>A0ABX1KC11</accession>
<evidence type="ECO:0000313" key="8">
    <source>
        <dbReference type="EMBL" id="NLP83905.1"/>
    </source>
</evidence>
<keyword evidence="2 6" id="KW-0812">Transmembrane</keyword>
<feature type="transmembrane region" description="Helical" evidence="6">
    <location>
        <begin position="226"/>
        <end position="243"/>
    </location>
</feature>
<comment type="caution">
    <text evidence="8">The sequence shown here is derived from an EMBL/GenBank/DDBJ whole genome shotgun (WGS) entry which is preliminary data.</text>
</comment>
<evidence type="ECO:0000256" key="6">
    <source>
        <dbReference type="SAM" id="Phobius"/>
    </source>
</evidence>
<name>A0ABX1KC11_9MICO</name>
<evidence type="ECO:0000256" key="1">
    <source>
        <dbReference type="ARBA" id="ARBA00004141"/>
    </source>
</evidence>
<feature type="transmembrane region" description="Helical" evidence="6">
    <location>
        <begin position="252"/>
        <end position="272"/>
    </location>
</feature>
<keyword evidence="8" id="KW-0436">Ligase</keyword>
<reference evidence="8 9" key="1">
    <citation type="submission" date="2020-04" db="EMBL/GenBank/DDBJ databases">
        <title>CFH 90308 Microbacterium sp.</title>
        <authorList>
            <person name="Nie G."/>
            <person name="Ming H."/>
            <person name="Xia T."/>
        </authorList>
    </citation>
    <scope>NUCLEOTIDE SEQUENCE [LARGE SCALE GENOMIC DNA]</scope>
    <source>
        <strain evidence="8 9">CFH 90308</strain>
    </source>
</reference>
<proteinExistence type="predicted"/>
<dbReference type="InterPro" id="IPR007016">
    <property type="entry name" value="O-antigen_ligase-rel_domated"/>
</dbReference>